<feature type="domain" description="Rhodanese" evidence="1">
    <location>
        <begin position="20"/>
        <end position="77"/>
    </location>
</feature>
<dbReference type="SUPFAM" id="SSF52821">
    <property type="entry name" value="Rhodanese/Cell cycle control phosphatase"/>
    <property type="match status" value="1"/>
</dbReference>
<evidence type="ECO:0000259" key="1">
    <source>
        <dbReference type="PROSITE" id="PS50206"/>
    </source>
</evidence>
<dbReference type="Pfam" id="PF00581">
    <property type="entry name" value="Rhodanese"/>
    <property type="match status" value="1"/>
</dbReference>
<dbReference type="InterPro" id="IPR001763">
    <property type="entry name" value="Rhodanese-like_dom"/>
</dbReference>
<dbReference type="AlphaFoldDB" id="A0A0C9ZBV0"/>
<dbReference type="GO" id="GO:0005634">
    <property type="term" value="C:nucleus"/>
    <property type="evidence" value="ECO:0007669"/>
    <property type="project" value="TreeGrafter"/>
</dbReference>
<dbReference type="Gene3D" id="3.40.250.10">
    <property type="entry name" value="Rhodanese-like domain"/>
    <property type="match status" value="1"/>
</dbReference>
<reference evidence="2 3" key="1">
    <citation type="submission" date="2014-04" db="EMBL/GenBank/DDBJ databases">
        <authorList>
            <consortium name="DOE Joint Genome Institute"/>
            <person name="Kuo A."/>
            <person name="Kohler A."/>
            <person name="Costa M.D."/>
            <person name="Nagy L.G."/>
            <person name="Floudas D."/>
            <person name="Copeland A."/>
            <person name="Barry K.W."/>
            <person name="Cichocki N."/>
            <person name="Veneault-Fourrey C."/>
            <person name="LaButti K."/>
            <person name="Lindquist E.A."/>
            <person name="Lipzen A."/>
            <person name="Lundell T."/>
            <person name="Morin E."/>
            <person name="Murat C."/>
            <person name="Sun H."/>
            <person name="Tunlid A."/>
            <person name="Henrissat B."/>
            <person name="Grigoriev I.V."/>
            <person name="Hibbett D.S."/>
            <person name="Martin F."/>
            <person name="Nordberg H.P."/>
            <person name="Cantor M.N."/>
            <person name="Hua S.X."/>
        </authorList>
    </citation>
    <scope>NUCLEOTIDE SEQUENCE [LARGE SCALE GENOMIC DNA]</scope>
    <source>
        <strain evidence="2 3">441</strain>
    </source>
</reference>
<dbReference type="OrthoDB" id="102559at2759"/>
<dbReference type="EMBL" id="KN833700">
    <property type="protein sequence ID" value="KIK26766.1"/>
    <property type="molecule type" value="Genomic_DNA"/>
</dbReference>
<dbReference type="PANTHER" id="PTHR10828">
    <property type="entry name" value="M-PHASE INDUCER PHOSPHATASE DUAL SPECIFICITY PHOSPHATASE CDC25"/>
    <property type="match status" value="1"/>
</dbReference>
<dbReference type="HOGENOM" id="CLU_2638995_0_0_1"/>
<organism evidence="2 3">
    <name type="scientific">Pisolithus microcarpus 441</name>
    <dbReference type="NCBI Taxonomy" id="765257"/>
    <lineage>
        <taxon>Eukaryota</taxon>
        <taxon>Fungi</taxon>
        <taxon>Dikarya</taxon>
        <taxon>Basidiomycota</taxon>
        <taxon>Agaricomycotina</taxon>
        <taxon>Agaricomycetes</taxon>
        <taxon>Agaricomycetidae</taxon>
        <taxon>Boletales</taxon>
        <taxon>Sclerodermatineae</taxon>
        <taxon>Pisolithaceae</taxon>
        <taxon>Pisolithus</taxon>
    </lineage>
</organism>
<gene>
    <name evidence="2" type="ORF">PISMIDRAFT_246530</name>
</gene>
<name>A0A0C9ZBV0_9AGAM</name>
<dbReference type="InterPro" id="IPR036873">
    <property type="entry name" value="Rhodanese-like_dom_sf"/>
</dbReference>
<dbReference type="STRING" id="765257.A0A0C9ZBV0"/>
<dbReference type="GO" id="GO:0005737">
    <property type="term" value="C:cytoplasm"/>
    <property type="evidence" value="ECO:0007669"/>
    <property type="project" value="TreeGrafter"/>
</dbReference>
<keyword evidence="3" id="KW-1185">Reference proteome</keyword>
<sequence length="77" mass="8959">MVKYISASELANVILSDKKPWKDYLIVDVRDEDWIGGNIKGSYHVPSKSFLNEVDKLVKDTKDIPMVVFHCRYSQER</sequence>
<protein>
    <recommendedName>
        <fullName evidence="1">Rhodanese domain-containing protein</fullName>
    </recommendedName>
</protein>
<dbReference type="PROSITE" id="PS50206">
    <property type="entry name" value="RHODANESE_3"/>
    <property type="match status" value="1"/>
</dbReference>
<evidence type="ECO:0000313" key="3">
    <source>
        <dbReference type="Proteomes" id="UP000054018"/>
    </source>
</evidence>
<proteinExistence type="predicted"/>
<reference evidence="3" key="2">
    <citation type="submission" date="2015-01" db="EMBL/GenBank/DDBJ databases">
        <title>Evolutionary Origins and Diversification of the Mycorrhizal Mutualists.</title>
        <authorList>
            <consortium name="DOE Joint Genome Institute"/>
            <consortium name="Mycorrhizal Genomics Consortium"/>
            <person name="Kohler A."/>
            <person name="Kuo A."/>
            <person name="Nagy L.G."/>
            <person name="Floudas D."/>
            <person name="Copeland A."/>
            <person name="Barry K.W."/>
            <person name="Cichocki N."/>
            <person name="Veneault-Fourrey C."/>
            <person name="LaButti K."/>
            <person name="Lindquist E.A."/>
            <person name="Lipzen A."/>
            <person name="Lundell T."/>
            <person name="Morin E."/>
            <person name="Murat C."/>
            <person name="Riley R."/>
            <person name="Ohm R."/>
            <person name="Sun H."/>
            <person name="Tunlid A."/>
            <person name="Henrissat B."/>
            <person name="Grigoriev I.V."/>
            <person name="Hibbett D.S."/>
            <person name="Martin F."/>
        </authorList>
    </citation>
    <scope>NUCLEOTIDE SEQUENCE [LARGE SCALE GENOMIC DNA]</scope>
    <source>
        <strain evidence="3">441</strain>
    </source>
</reference>
<dbReference type="PANTHER" id="PTHR10828:SF38">
    <property type="entry name" value="ARSENICAL-RESISTANCE PROTEIN 2-RELATED"/>
    <property type="match status" value="1"/>
</dbReference>
<dbReference type="Proteomes" id="UP000054018">
    <property type="component" value="Unassembled WGS sequence"/>
</dbReference>
<accession>A0A0C9ZBV0</accession>
<dbReference type="GO" id="GO:0004725">
    <property type="term" value="F:protein tyrosine phosphatase activity"/>
    <property type="evidence" value="ECO:0007669"/>
    <property type="project" value="TreeGrafter"/>
</dbReference>
<evidence type="ECO:0000313" key="2">
    <source>
        <dbReference type="EMBL" id="KIK26766.1"/>
    </source>
</evidence>